<dbReference type="PANTHER" id="PTHR30481:SF2">
    <property type="entry name" value="SITE-SPECIFIC DNA-METHYLTRANSFERASE (ADENINE-SPECIFIC)"/>
    <property type="match status" value="1"/>
</dbReference>
<evidence type="ECO:0000313" key="7">
    <source>
        <dbReference type="EMBL" id="SDG01456.1"/>
    </source>
</evidence>
<dbReference type="Gene3D" id="1.10.1020.10">
    <property type="entry name" value="Adenine-specific Methyltransferase, Domain 2"/>
    <property type="match status" value="1"/>
</dbReference>
<keyword evidence="5" id="KW-0949">S-adenosyl-L-methionine</keyword>
<evidence type="ECO:0000313" key="8">
    <source>
        <dbReference type="Proteomes" id="UP000199415"/>
    </source>
</evidence>
<dbReference type="PANTHER" id="PTHR30481">
    <property type="entry name" value="DNA ADENINE METHYLASE"/>
    <property type="match status" value="1"/>
</dbReference>
<protein>
    <recommendedName>
        <fullName evidence="2">site-specific DNA-methyltransferase (adenine-specific)</fullName>
        <ecNumber evidence="2">2.1.1.72</ecNumber>
    </recommendedName>
</protein>
<dbReference type="SUPFAM" id="SSF53335">
    <property type="entry name" value="S-adenosyl-L-methionine-dependent methyltransferases"/>
    <property type="match status" value="1"/>
</dbReference>
<sequence>MTKAKTYSPLRYPGGKAFLTDFFEAVLQENGLFDGTYVEPFAGGVGAGINLLLRERISRLVINDASYAVYAFWRCVFDQTANLCERIHSSDCTLATRDYAKRVVESAQSVRMDELAWAFFFLNRVNRSGLISAGPIGGRSQEGRYKIDARFNRESLCDKIELIAQYRSRVEICNNDAETLLRCRHWGNAALLYLDPPYVKPKGKLYHNGFIGSQHSRLAHYLTSKEAPYYWILTYDNSDEIRDLYKEAEGLDLDISYSLLNRSRGKEVMFWSRGLRMDDSRCVLRNEASRRVVGAM</sequence>
<comment type="similarity">
    <text evidence="1">Belongs to the N(4)/N(6)-methyltransferase family.</text>
</comment>
<keyword evidence="4" id="KW-0808">Transferase</keyword>
<dbReference type="AlphaFoldDB" id="A0A1G7QSF5"/>
<gene>
    <name evidence="7" type="ORF">SAMN05216241_104127</name>
</gene>
<accession>A0A1G7QSF5</accession>
<dbReference type="InterPro" id="IPR029063">
    <property type="entry name" value="SAM-dependent_MTases_sf"/>
</dbReference>
<dbReference type="GO" id="GO:0009307">
    <property type="term" value="P:DNA restriction-modification system"/>
    <property type="evidence" value="ECO:0007669"/>
    <property type="project" value="InterPro"/>
</dbReference>
<dbReference type="RefSeq" id="WP_090019516.1">
    <property type="nucleotide sequence ID" value="NZ_FNCE01000004.1"/>
</dbReference>
<dbReference type="InterPro" id="IPR023095">
    <property type="entry name" value="Ade_MeTrfase_dom_2"/>
</dbReference>
<dbReference type="Proteomes" id="UP000199415">
    <property type="component" value="Unassembled WGS sequence"/>
</dbReference>
<dbReference type="EMBL" id="FNCE01000004">
    <property type="protein sequence ID" value="SDG01456.1"/>
    <property type="molecule type" value="Genomic_DNA"/>
</dbReference>
<dbReference type="GO" id="GO:0043565">
    <property type="term" value="F:sequence-specific DNA binding"/>
    <property type="evidence" value="ECO:0007669"/>
    <property type="project" value="TreeGrafter"/>
</dbReference>
<evidence type="ECO:0000256" key="3">
    <source>
        <dbReference type="ARBA" id="ARBA00022603"/>
    </source>
</evidence>
<dbReference type="GO" id="GO:1904047">
    <property type="term" value="F:S-adenosyl-L-methionine binding"/>
    <property type="evidence" value="ECO:0007669"/>
    <property type="project" value="TreeGrafter"/>
</dbReference>
<dbReference type="OrthoDB" id="9805629at2"/>
<evidence type="ECO:0000256" key="4">
    <source>
        <dbReference type="ARBA" id="ARBA00022679"/>
    </source>
</evidence>
<dbReference type="InterPro" id="IPR012263">
    <property type="entry name" value="M_m6A_EcoRV"/>
</dbReference>
<dbReference type="GO" id="GO:0006298">
    <property type="term" value="P:mismatch repair"/>
    <property type="evidence" value="ECO:0007669"/>
    <property type="project" value="TreeGrafter"/>
</dbReference>
<evidence type="ECO:0000256" key="2">
    <source>
        <dbReference type="ARBA" id="ARBA00011900"/>
    </source>
</evidence>
<dbReference type="PRINTS" id="PR00505">
    <property type="entry name" value="D12N6MTFRASE"/>
</dbReference>
<comment type="catalytic activity">
    <reaction evidence="6">
        <text>a 2'-deoxyadenosine in DNA + S-adenosyl-L-methionine = an N(6)-methyl-2'-deoxyadenosine in DNA + S-adenosyl-L-homocysteine + H(+)</text>
        <dbReference type="Rhea" id="RHEA:15197"/>
        <dbReference type="Rhea" id="RHEA-COMP:12418"/>
        <dbReference type="Rhea" id="RHEA-COMP:12419"/>
        <dbReference type="ChEBI" id="CHEBI:15378"/>
        <dbReference type="ChEBI" id="CHEBI:57856"/>
        <dbReference type="ChEBI" id="CHEBI:59789"/>
        <dbReference type="ChEBI" id="CHEBI:90615"/>
        <dbReference type="ChEBI" id="CHEBI:90616"/>
        <dbReference type="EC" id="2.1.1.72"/>
    </reaction>
</comment>
<dbReference type="GO" id="GO:0009007">
    <property type="term" value="F:site-specific DNA-methyltransferase (adenine-specific) activity"/>
    <property type="evidence" value="ECO:0007669"/>
    <property type="project" value="UniProtKB-EC"/>
</dbReference>
<proteinExistence type="inferred from homology"/>
<dbReference type="Pfam" id="PF02086">
    <property type="entry name" value="MethyltransfD12"/>
    <property type="match status" value="1"/>
</dbReference>
<dbReference type="STRING" id="1082479.SAMN05216241_104127"/>
<dbReference type="EC" id="2.1.1.72" evidence="2"/>
<keyword evidence="3 7" id="KW-0489">Methyltransferase</keyword>
<dbReference type="Gene3D" id="3.40.50.150">
    <property type="entry name" value="Vaccinia Virus protein VP39"/>
    <property type="match status" value="1"/>
</dbReference>
<reference evidence="7 8" key="1">
    <citation type="submission" date="2016-10" db="EMBL/GenBank/DDBJ databases">
        <authorList>
            <person name="de Groot N.N."/>
        </authorList>
    </citation>
    <scope>NUCLEOTIDE SEQUENCE [LARGE SCALE GENOMIC DNA]</scope>
    <source>
        <strain evidence="7 8">DSM 25584</strain>
    </source>
</reference>
<evidence type="ECO:0000256" key="5">
    <source>
        <dbReference type="ARBA" id="ARBA00022691"/>
    </source>
</evidence>
<evidence type="ECO:0000256" key="1">
    <source>
        <dbReference type="ARBA" id="ARBA00006594"/>
    </source>
</evidence>
<evidence type="ECO:0000256" key="6">
    <source>
        <dbReference type="ARBA" id="ARBA00047942"/>
    </source>
</evidence>
<dbReference type="GO" id="GO:0032259">
    <property type="term" value="P:methylation"/>
    <property type="evidence" value="ECO:0007669"/>
    <property type="project" value="UniProtKB-KW"/>
</dbReference>
<keyword evidence="8" id="KW-1185">Reference proteome</keyword>
<dbReference type="InterPro" id="IPR012327">
    <property type="entry name" value="MeTrfase_D12"/>
</dbReference>
<dbReference type="PIRSF" id="PIRSF000398">
    <property type="entry name" value="M_m6A_EcoRV"/>
    <property type="match status" value="1"/>
</dbReference>
<organism evidence="7 8">
    <name type="scientific">Limimonas halophila</name>
    <dbReference type="NCBI Taxonomy" id="1082479"/>
    <lineage>
        <taxon>Bacteria</taxon>
        <taxon>Pseudomonadati</taxon>
        <taxon>Pseudomonadota</taxon>
        <taxon>Alphaproteobacteria</taxon>
        <taxon>Rhodospirillales</taxon>
        <taxon>Rhodovibrionaceae</taxon>
        <taxon>Limimonas</taxon>
    </lineage>
</organism>
<name>A0A1G7QSF5_9PROT</name>